<keyword evidence="1" id="KW-0238">DNA-binding</keyword>
<protein>
    <submittedName>
        <fullName evidence="4">Helix-turn-helix domain-containing protein</fullName>
    </submittedName>
</protein>
<dbReference type="PANTHER" id="PTHR46558:SF11">
    <property type="entry name" value="HTH-TYPE TRANSCRIPTIONAL REGULATOR XRE"/>
    <property type="match status" value="1"/>
</dbReference>
<dbReference type="PROSITE" id="PS50943">
    <property type="entry name" value="HTH_CROC1"/>
    <property type="match status" value="1"/>
</dbReference>
<organism evidence="4 6">
    <name type="scientific">Lactobacillus mulieris</name>
    <dbReference type="NCBI Taxonomy" id="2508708"/>
    <lineage>
        <taxon>Bacteria</taxon>
        <taxon>Bacillati</taxon>
        <taxon>Bacillota</taxon>
        <taxon>Bacilli</taxon>
        <taxon>Lactobacillales</taxon>
        <taxon>Lactobacillaceae</taxon>
        <taxon>Lactobacillus</taxon>
    </lineage>
</organism>
<dbReference type="Gene3D" id="1.10.260.40">
    <property type="entry name" value="lambda repressor-like DNA-binding domains"/>
    <property type="match status" value="1"/>
</dbReference>
<dbReference type="EMBL" id="JAKHPW010000001">
    <property type="protein sequence ID" value="MCZ3621337.1"/>
    <property type="molecule type" value="Genomic_DNA"/>
</dbReference>
<dbReference type="GO" id="GO:0003677">
    <property type="term" value="F:DNA binding"/>
    <property type="evidence" value="ECO:0007669"/>
    <property type="project" value="UniProtKB-KW"/>
</dbReference>
<dbReference type="CDD" id="cd00093">
    <property type="entry name" value="HTH_XRE"/>
    <property type="match status" value="1"/>
</dbReference>
<dbReference type="AlphaFoldDB" id="A0AAW5WWC6"/>
<dbReference type="InterPro" id="IPR010982">
    <property type="entry name" value="Lambda_DNA-bd_dom_sf"/>
</dbReference>
<comment type="caution">
    <text evidence="4">The sequence shown here is derived from an EMBL/GenBank/DDBJ whole genome shotgun (WGS) entry which is preliminary data.</text>
</comment>
<evidence type="ECO:0000313" key="5">
    <source>
        <dbReference type="Proteomes" id="UP001211420"/>
    </source>
</evidence>
<proteinExistence type="predicted"/>
<evidence type="ECO:0000256" key="1">
    <source>
        <dbReference type="ARBA" id="ARBA00023125"/>
    </source>
</evidence>
<evidence type="ECO:0000313" key="4">
    <source>
        <dbReference type="EMBL" id="MCZ9677551.1"/>
    </source>
</evidence>
<sequence>MTPYDRLKTLAKAHGLSINQLEQKLGLSRNTLYSWRNNTPSGANLLKVADYFEVSIDYILGRTKTNESEERFLAMFRQQTADMSNSDKEKYEASLSEIMKTVKGVINSKKGNN</sequence>
<dbReference type="InterPro" id="IPR001387">
    <property type="entry name" value="Cro/C1-type_HTH"/>
</dbReference>
<dbReference type="RefSeq" id="WP_006588447.1">
    <property type="nucleotide sequence ID" value="NZ_CP160089.1"/>
</dbReference>
<evidence type="ECO:0000313" key="6">
    <source>
        <dbReference type="Proteomes" id="UP001211566"/>
    </source>
</evidence>
<reference evidence="3 5" key="2">
    <citation type="submission" date="2022-01" db="EMBL/GenBank/DDBJ databases">
        <title>VMRC isolate genome collection.</title>
        <authorList>
            <person name="France M."/>
            <person name="Rutt L."/>
            <person name="Humphrys M."/>
            <person name="Ravel J."/>
        </authorList>
    </citation>
    <scope>NUCLEOTIDE SEQUENCE [LARGE SCALE GENOMIC DNA]</scope>
    <source>
        <strain evidence="3 5">C0172B4</strain>
    </source>
</reference>
<dbReference type="SMART" id="SM00530">
    <property type="entry name" value="HTH_XRE"/>
    <property type="match status" value="1"/>
</dbReference>
<gene>
    <name evidence="3" type="ORF">L2772_00460</name>
    <name evidence="4" type="ORF">L2Z99_00460</name>
</gene>
<dbReference type="PANTHER" id="PTHR46558">
    <property type="entry name" value="TRACRIPTIONAL REGULATORY PROTEIN-RELATED-RELATED"/>
    <property type="match status" value="1"/>
</dbReference>
<accession>A0AAW5WWC6</accession>
<keyword evidence="5" id="KW-1185">Reference proteome</keyword>
<evidence type="ECO:0000313" key="3">
    <source>
        <dbReference type="EMBL" id="MCZ3621337.1"/>
    </source>
</evidence>
<reference evidence="4" key="1">
    <citation type="submission" date="2022-01" db="EMBL/GenBank/DDBJ databases">
        <title>STING isolate genome collection.</title>
        <authorList>
            <person name="France M."/>
            <person name="Rutt L."/>
            <person name="Humphrys M."/>
            <person name="Ravel J."/>
        </authorList>
    </citation>
    <scope>NUCLEOTIDE SEQUENCE</scope>
    <source>
        <strain evidence="4">C0081E5</strain>
    </source>
</reference>
<dbReference type="EMBL" id="JAKHEY010000001">
    <property type="protein sequence ID" value="MCZ9677551.1"/>
    <property type="molecule type" value="Genomic_DNA"/>
</dbReference>
<dbReference type="Pfam" id="PF01381">
    <property type="entry name" value="HTH_3"/>
    <property type="match status" value="1"/>
</dbReference>
<feature type="domain" description="HTH cro/C1-type" evidence="2">
    <location>
        <begin position="7"/>
        <end position="59"/>
    </location>
</feature>
<dbReference type="Proteomes" id="UP001211566">
    <property type="component" value="Unassembled WGS sequence"/>
</dbReference>
<dbReference type="SUPFAM" id="SSF47413">
    <property type="entry name" value="lambda repressor-like DNA-binding domains"/>
    <property type="match status" value="1"/>
</dbReference>
<name>A0AAW5WWC6_9LACO</name>
<evidence type="ECO:0000259" key="2">
    <source>
        <dbReference type="PROSITE" id="PS50943"/>
    </source>
</evidence>
<dbReference type="Proteomes" id="UP001211420">
    <property type="component" value="Unassembled WGS sequence"/>
</dbReference>